<keyword evidence="1" id="KW-0233">DNA recombination</keyword>
<gene>
    <name evidence="3" type="ORF">SDC9_02758</name>
</gene>
<feature type="domain" description="Tyr recombinase" evidence="2">
    <location>
        <begin position="1"/>
        <end position="58"/>
    </location>
</feature>
<dbReference type="SUPFAM" id="SSF56349">
    <property type="entry name" value="DNA breaking-rejoining enzymes"/>
    <property type="match status" value="1"/>
</dbReference>
<dbReference type="InterPro" id="IPR011010">
    <property type="entry name" value="DNA_brk_join_enz"/>
</dbReference>
<protein>
    <recommendedName>
        <fullName evidence="2">Tyr recombinase domain-containing protein</fullName>
    </recommendedName>
</protein>
<dbReference type="InterPro" id="IPR002104">
    <property type="entry name" value="Integrase_catalytic"/>
</dbReference>
<organism evidence="3">
    <name type="scientific">bioreactor metagenome</name>
    <dbReference type="NCBI Taxonomy" id="1076179"/>
    <lineage>
        <taxon>unclassified sequences</taxon>
        <taxon>metagenomes</taxon>
        <taxon>ecological metagenomes</taxon>
    </lineage>
</organism>
<dbReference type="Pfam" id="PF00589">
    <property type="entry name" value="Phage_integrase"/>
    <property type="match status" value="1"/>
</dbReference>
<dbReference type="AlphaFoldDB" id="A0A644SSH3"/>
<dbReference type="GO" id="GO:0003677">
    <property type="term" value="F:DNA binding"/>
    <property type="evidence" value="ECO:0007669"/>
    <property type="project" value="InterPro"/>
</dbReference>
<evidence type="ECO:0000313" key="3">
    <source>
        <dbReference type="EMBL" id="MPL57257.1"/>
    </source>
</evidence>
<name>A0A644SSH3_9ZZZZ</name>
<reference evidence="3" key="1">
    <citation type="submission" date="2019-08" db="EMBL/GenBank/DDBJ databases">
        <authorList>
            <person name="Kucharzyk K."/>
            <person name="Murdoch R.W."/>
            <person name="Higgins S."/>
            <person name="Loffler F."/>
        </authorList>
    </citation>
    <scope>NUCLEOTIDE SEQUENCE</scope>
</reference>
<dbReference type="EMBL" id="VSSQ01000004">
    <property type="protein sequence ID" value="MPL57257.1"/>
    <property type="molecule type" value="Genomic_DNA"/>
</dbReference>
<proteinExistence type="predicted"/>
<comment type="caution">
    <text evidence="3">The sequence shown here is derived from an EMBL/GenBank/DDBJ whole genome shotgun (WGS) entry which is preliminary data.</text>
</comment>
<dbReference type="GO" id="GO:0006310">
    <property type="term" value="P:DNA recombination"/>
    <property type="evidence" value="ECO:0007669"/>
    <property type="project" value="UniProtKB-KW"/>
</dbReference>
<dbReference type="InterPro" id="IPR013762">
    <property type="entry name" value="Integrase-like_cat_sf"/>
</dbReference>
<evidence type="ECO:0000256" key="1">
    <source>
        <dbReference type="ARBA" id="ARBA00023172"/>
    </source>
</evidence>
<sequence>MQGRGIRPYDIRHIAASKILAAGAGLAAVAAQMGHSSIQTTATTYAHVTPGGQSRAAELMPPSRFGAR</sequence>
<dbReference type="Gene3D" id="1.10.443.10">
    <property type="entry name" value="Intergrase catalytic core"/>
    <property type="match status" value="1"/>
</dbReference>
<dbReference type="GO" id="GO:0015074">
    <property type="term" value="P:DNA integration"/>
    <property type="evidence" value="ECO:0007669"/>
    <property type="project" value="InterPro"/>
</dbReference>
<evidence type="ECO:0000259" key="2">
    <source>
        <dbReference type="PROSITE" id="PS51898"/>
    </source>
</evidence>
<accession>A0A644SSH3</accession>
<dbReference type="PROSITE" id="PS51898">
    <property type="entry name" value="TYR_RECOMBINASE"/>
    <property type="match status" value="1"/>
</dbReference>